<feature type="signal peptide" evidence="2">
    <location>
        <begin position="1"/>
        <end position="38"/>
    </location>
</feature>
<dbReference type="Pfam" id="PF13628">
    <property type="entry name" value="DUF4142"/>
    <property type="match status" value="1"/>
</dbReference>
<dbReference type="PANTHER" id="PTHR38593:SF1">
    <property type="entry name" value="BLR2558 PROTEIN"/>
    <property type="match status" value="1"/>
</dbReference>
<dbReference type="InterPro" id="IPR025419">
    <property type="entry name" value="DUF4142"/>
</dbReference>
<feature type="domain" description="DUF4142" evidence="3">
    <location>
        <begin position="69"/>
        <end position="202"/>
    </location>
</feature>
<dbReference type="EMBL" id="CABPSC010000006">
    <property type="protein sequence ID" value="VVD98310.1"/>
    <property type="molecule type" value="Genomic_DNA"/>
</dbReference>
<protein>
    <recommendedName>
        <fullName evidence="3">DUF4142 domain-containing protein</fullName>
    </recommendedName>
</protein>
<evidence type="ECO:0000313" key="4">
    <source>
        <dbReference type="EMBL" id="VVD98310.1"/>
    </source>
</evidence>
<proteinExistence type="predicted"/>
<dbReference type="InterPro" id="IPR012347">
    <property type="entry name" value="Ferritin-like"/>
</dbReference>
<dbReference type="Proteomes" id="UP000367825">
    <property type="component" value="Unassembled WGS sequence"/>
</dbReference>
<dbReference type="PROSITE" id="PS51257">
    <property type="entry name" value="PROKAR_LIPOPROTEIN"/>
    <property type="match status" value="1"/>
</dbReference>
<dbReference type="AlphaFoldDB" id="A0A5E4UE61"/>
<keyword evidence="2" id="KW-0732">Signal</keyword>
<feature type="chain" id="PRO_5022784755" description="DUF4142 domain-containing protein" evidence="2">
    <location>
        <begin position="39"/>
        <end position="210"/>
    </location>
</feature>
<evidence type="ECO:0000256" key="1">
    <source>
        <dbReference type="SAM" id="MobiDB-lite"/>
    </source>
</evidence>
<dbReference type="OrthoDB" id="9899893at2"/>
<name>A0A5E4UE61_9BURK</name>
<organism evidence="4 5">
    <name type="scientific">Pandoraea nosoerga</name>
    <dbReference type="NCBI Taxonomy" id="2508296"/>
    <lineage>
        <taxon>Bacteria</taxon>
        <taxon>Pseudomonadati</taxon>
        <taxon>Pseudomonadota</taxon>
        <taxon>Betaproteobacteria</taxon>
        <taxon>Burkholderiales</taxon>
        <taxon>Burkholderiaceae</taxon>
        <taxon>Pandoraea</taxon>
    </lineage>
</organism>
<gene>
    <name evidence="4" type="ORF">PNO31109_01979</name>
</gene>
<evidence type="ECO:0000259" key="3">
    <source>
        <dbReference type="Pfam" id="PF13628"/>
    </source>
</evidence>
<dbReference type="PANTHER" id="PTHR38593">
    <property type="entry name" value="BLR2558 PROTEIN"/>
    <property type="match status" value="1"/>
</dbReference>
<dbReference type="Gene3D" id="1.20.1260.10">
    <property type="match status" value="1"/>
</dbReference>
<feature type="region of interest" description="Disordered" evidence="1">
    <location>
        <begin position="44"/>
        <end position="64"/>
    </location>
</feature>
<sequence length="210" mass="22462">MRANHRVLAGNAGRWRLCAGRAMALALLTVGACTQSFAAGSGLGAGHRDDAMSPATTDEGQARSATDMDGEFLAAAVGFSRDQIAASRVIANETENSEIRAYAGRMSLEHEKLAEALHSLGARHSIQTPDAPPRQSDLNEMANTQLATVDRHYLSIAGAAALRKIILVYEDEAKSGQIPEIRKFATSALTTLNREYGMAQALEKKVSPKR</sequence>
<accession>A0A5E4UE61</accession>
<reference evidence="4 5" key="1">
    <citation type="submission" date="2019-08" db="EMBL/GenBank/DDBJ databases">
        <authorList>
            <person name="Peeters C."/>
        </authorList>
    </citation>
    <scope>NUCLEOTIDE SEQUENCE [LARGE SCALE GENOMIC DNA]</scope>
    <source>
        <strain evidence="4 5">LMG 31109</strain>
    </source>
</reference>
<keyword evidence="5" id="KW-1185">Reference proteome</keyword>
<evidence type="ECO:0000256" key="2">
    <source>
        <dbReference type="SAM" id="SignalP"/>
    </source>
</evidence>
<evidence type="ECO:0000313" key="5">
    <source>
        <dbReference type="Proteomes" id="UP000367825"/>
    </source>
</evidence>